<name>A0A8S2Z627_9BILA</name>
<sequence length="51" mass="5710">TGKSPSTTPTVPDAIKKRAERFGDISQVAKTNTINEQKLKRIERFIPKPNT</sequence>
<evidence type="ECO:0000313" key="3">
    <source>
        <dbReference type="Proteomes" id="UP000681967"/>
    </source>
</evidence>
<proteinExistence type="predicted"/>
<dbReference type="EMBL" id="CAJOBH010098945">
    <property type="protein sequence ID" value="CAF4603211.1"/>
    <property type="molecule type" value="Genomic_DNA"/>
</dbReference>
<feature type="non-terminal residue" evidence="1">
    <location>
        <position position="51"/>
    </location>
</feature>
<evidence type="ECO:0000313" key="1">
    <source>
        <dbReference type="EMBL" id="CAF4603211.1"/>
    </source>
</evidence>
<dbReference type="EMBL" id="CAJOBH010100907">
    <property type="protein sequence ID" value="CAF4612425.1"/>
    <property type="molecule type" value="Genomic_DNA"/>
</dbReference>
<comment type="caution">
    <text evidence="1">The sequence shown here is derived from an EMBL/GenBank/DDBJ whole genome shotgun (WGS) entry which is preliminary data.</text>
</comment>
<reference evidence="1" key="1">
    <citation type="submission" date="2021-02" db="EMBL/GenBank/DDBJ databases">
        <authorList>
            <person name="Nowell W R."/>
        </authorList>
    </citation>
    <scope>NUCLEOTIDE SEQUENCE</scope>
</reference>
<dbReference type="AlphaFoldDB" id="A0A8S2Z627"/>
<gene>
    <name evidence="1" type="ORF">BYL167_LOCUS40217</name>
    <name evidence="2" type="ORF">BYL167_LOCUS40601</name>
</gene>
<organism evidence="1 3">
    <name type="scientific">Rotaria magnacalcarata</name>
    <dbReference type="NCBI Taxonomy" id="392030"/>
    <lineage>
        <taxon>Eukaryota</taxon>
        <taxon>Metazoa</taxon>
        <taxon>Spiralia</taxon>
        <taxon>Gnathifera</taxon>
        <taxon>Rotifera</taxon>
        <taxon>Eurotatoria</taxon>
        <taxon>Bdelloidea</taxon>
        <taxon>Philodinida</taxon>
        <taxon>Philodinidae</taxon>
        <taxon>Rotaria</taxon>
    </lineage>
</organism>
<dbReference type="Proteomes" id="UP000681967">
    <property type="component" value="Unassembled WGS sequence"/>
</dbReference>
<accession>A0A8S2Z627</accession>
<protein>
    <submittedName>
        <fullName evidence="1">Uncharacterized protein</fullName>
    </submittedName>
</protein>
<evidence type="ECO:0000313" key="2">
    <source>
        <dbReference type="EMBL" id="CAF4612425.1"/>
    </source>
</evidence>